<dbReference type="Proteomes" id="UP000199400">
    <property type="component" value="Unassembled WGS sequence"/>
</dbReference>
<dbReference type="InterPro" id="IPR013785">
    <property type="entry name" value="Aldolase_TIM"/>
</dbReference>
<accession>A0A1I2A6R4</accession>
<evidence type="ECO:0000313" key="5">
    <source>
        <dbReference type="EMBL" id="SFE39611.1"/>
    </source>
</evidence>
<keyword evidence="6" id="KW-1185">Reference proteome</keyword>
<evidence type="ECO:0000256" key="1">
    <source>
        <dbReference type="ARBA" id="ARBA00001917"/>
    </source>
</evidence>
<dbReference type="PANTHER" id="PTHR22893">
    <property type="entry name" value="NADH OXIDOREDUCTASE-RELATED"/>
    <property type="match status" value="1"/>
</dbReference>
<dbReference type="PANTHER" id="PTHR22893:SF91">
    <property type="entry name" value="NADPH DEHYDROGENASE 2-RELATED"/>
    <property type="match status" value="1"/>
</dbReference>
<dbReference type="EMBL" id="FOMX01000013">
    <property type="protein sequence ID" value="SFE39611.1"/>
    <property type="molecule type" value="Genomic_DNA"/>
</dbReference>
<evidence type="ECO:0000256" key="3">
    <source>
        <dbReference type="ARBA" id="ARBA00023002"/>
    </source>
</evidence>
<evidence type="ECO:0000259" key="4">
    <source>
        <dbReference type="Pfam" id="PF00724"/>
    </source>
</evidence>
<dbReference type="AlphaFoldDB" id="A0A1I2A6R4"/>
<dbReference type="OrthoDB" id="9784632at2"/>
<organism evidence="5 6">
    <name type="scientific">Nannocystis exedens</name>
    <dbReference type="NCBI Taxonomy" id="54"/>
    <lineage>
        <taxon>Bacteria</taxon>
        <taxon>Pseudomonadati</taxon>
        <taxon>Myxococcota</taxon>
        <taxon>Polyangia</taxon>
        <taxon>Nannocystales</taxon>
        <taxon>Nannocystaceae</taxon>
        <taxon>Nannocystis</taxon>
    </lineage>
</organism>
<comment type="similarity">
    <text evidence="2">Belongs to the NADH:flavin oxidoreductase/NADH oxidase family.</text>
</comment>
<dbReference type="CDD" id="cd02933">
    <property type="entry name" value="OYE_like_FMN"/>
    <property type="match status" value="1"/>
</dbReference>
<dbReference type="FunFam" id="3.20.20.70:FF:000059">
    <property type="entry name" value="N-ethylmaleimide reductase, FMN-linked"/>
    <property type="match status" value="1"/>
</dbReference>
<dbReference type="GO" id="GO:0016628">
    <property type="term" value="F:oxidoreductase activity, acting on the CH-CH group of donors, NAD or NADP as acceptor"/>
    <property type="evidence" value="ECO:0007669"/>
    <property type="project" value="UniProtKB-ARBA"/>
</dbReference>
<dbReference type="GO" id="GO:0010181">
    <property type="term" value="F:FMN binding"/>
    <property type="evidence" value="ECO:0007669"/>
    <property type="project" value="InterPro"/>
</dbReference>
<dbReference type="InterPro" id="IPR045247">
    <property type="entry name" value="Oye-like"/>
</dbReference>
<dbReference type="Pfam" id="PF00724">
    <property type="entry name" value="Oxidored_FMN"/>
    <property type="match status" value="1"/>
</dbReference>
<keyword evidence="3" id="KW-0560">Oxidoreductase</keyword>
<dbReference type="InterPro" id="IPR001155">
    <property type="entry name" value="OxRdtase_FMN_N"/>
</dbReference>
<dbReference type="SUPFAM" id="SSF51395">
    <property type="entry name" value="FMN-linked oxidoreductases"/>
    <property type="match status" value="1"/>
</dbReference>
<evidence type="ECO:0000313" key="6">
    <source>
        <dbReference type="Proteomes" id="UP000199400"/>
    </source>
</evidence>
<dbReference type="GO" id="GO:0005829">
    <property type="term" value="C:cytosol"/>
    <property type="evidence" value="ECO:0007669"/>
    <property type="project" value="TreeGrafter"/>
</dbReference>
<dbReference type="Gene3D" id="3.20.20.70">
    <property type="entry name" value="Aldolase class I"/>
    <property type="match status" value="1"/>
</dbReference>
<dbReference type="STRING" id="54.SAMN02745121_04097"/>
<gene>
    <name evidence="5" type="ORF">SAMN02745121_04097</name>
</gene>
<sequence length="355" mass="37675">MSELLYTPIVLGDLELKNRVVMAPMTRNRAPGNLANELMATYYGQRSEAGLIITEGTAPAADGLGYARIPGLFTPEHARGWRGVTEAVHAGGAKIFVQLMHTGRVGHPLNLPPGAEVRGPSPVALAGAMYTDQEGPQPHPVPRELSEADIAAAIEGFARSAGLAREAGFDGVELHGANGYLIDQFLNSASNHRRDGWGGTVEGRARFALEVARATVSRIGAGRVGIRLSPHGTFNGMAVDPELDAVFVHLVRGLSALGLAYVHLVDFGGKVVPADLQAEIRKNFRGRLILSGEYDAARAEADLAAGRGDLIAFGRPFIANPRLVSRLRAGLPLAQGDPSTFYTPGARGYTDYSLE</sequence>
<name>A0A1I2A6R4_9BACT</name>
<proteinExistence type="inferred from homology"/>
<comment type="cofactor">
    <cofactor evidence="1">
        <name>FMN</name>
        <dbReference type="ChEBI" id="CHEBI:58210"/>
    </cofactor>
</comment>
<dbReference type="RefSeq" id="WP_096327878.1">
    <property type="nucleotide sequence ID" value="NZ_FOMX01000013.1"/>
</dbReference>
<evidence type="ECO:0000256" key="2">
    <source>
        <dbReference type="ARBA" id="ARBA00005979"/>
    </source>
</evidence>
<protein>
    <submittedName>
        <fullName evidence="5">N-ethylmaleimide reductase</fullName>
    </submittedName>
</protein>
<reference evidence="6" key="1">
    <citation type="submission" date="2016-10" db="EMBL/GenBank/DDBJ databases">
        <authorList>
            <person name="Varghese N."/>
            <person name="Submissions S."/>
        </authorList>
    </citation>
    <scope>NUCLEOTIDE SEQUENCE [LARGE SCALE GENOMIC DNA]</scope>
    <source>
        <strain evidence="6">ATCC 25963</strain>
    </source>
</reference>
<feature type="domain" description="NADH:flavin oxidoreductase/NADH oxidase N-terminal" evidence="4">
    <location>
        <begin position="5"/>
        <end position="333"/>
    </location>
</feature>